<dbReference type="OrthoDB" id="269822at2759"/>
<dbReference type="PANTHER" id="PTHR10336:SF82">
    <property type="entry name" value="PHOSPHOINOSITIDE PHOSPHOLIPASE C"/>
    <property type="match status" value="1"/>
</dbReference>
<protein>
    <recommendedName>
        <fullName evidence="1">Phosphoinositide phospholipase C</fullName>
        <ecNumber evidence="1">3.1.4.11</ecNumber>
    </recommendedName>
</protein>
<feature type="region of interest" description="Disordered" evidence="2">
    <location>
        <begin position="371"/>
        <end position="410"/>
    </location>
</feature>
<feature type="region of interest" description="Disordered" evidence="2">
    <location>
        <begin position="621"/>
        <end position="652"/>
    </location>
</feature>
<feature type="compositionally biased region" description="Basic and acidic residues" evidence="2">
    <location>
        <begin position="430"/>
        <end position="445"/>
    </location>
</feature>
<dbReference type="Gene3D" id="3.20.20.190">
    <property type="entry name" value="Phosphatidylinositol (PI) phosphodiesterase"/>
    <property type="match status" value="1"/>
</dbReference>
<name>A0A0C3HIV1_OIDMZ</name>
<dbReference type="PROSITE" id="PS50007">
    <property type="entry name" value="PIPLC_X_DOMAIN"/>
    <property type="match status" value="1"/>
</dbReference>
<feature type="compositionally biased region" description="Basic and acidic residues" evidence="2">
    <location>
        <begin position="635"/>
        <end position="652"/>
    </location>
</feature>
<feature type="compositionally biased region" description="Polar residues" evidence="2">
    <location>
        <begin position="379"/>
        <end position="397"/>
    </location>
</feature>
<dbReference type="Pfam" id="PF00388">
    <property type="entry name" value="PI-PLC-X"/>
    <property type="match status" value="1"/>
</dbReference>
<keyword evidence="1" id="KW-0443">Lipid metabolism</keyword>
<gene>
    <name evidence="4" type="ORF">OIDMADRAFT_100020</name>
</gene>
<dbReference type="CDD" id="cd00275">
    <property type="entry name" value="C2_PLC_like"/>
    <property type="match status" value="1"/>
</dbReference>
<dbReference type="SMART" id="SM00148">
    <property type="entry name" value="PLCXc"/>
    <property type="match status" value="1"/>
</dbReference>
<dbReference type="EMBL" id="KN832870">
    <property type="protein sequence ID" value="KIN08116.1"/>
    <property type="molecule type" value="Genomic_DNA"/>
</dbReference>
<dbReference type="InParanoid" id="A0A0C3HIV1"/>
<dbReference type="SMART" id="SM00149">
    <property type="entry name" value="PLCYc"/>
    <property type="match status" value="1"/>
</dbReference>
<comment type="catalytic activity">
    <reaction evidence="1">
        <text>a 1,2-diacyl-sn-glycero-3-phospho-(1D-myo-inositol-4,5-bisphosphate) + H2O = 1D-myo-inositol 1,4,5-trisphosphate + a 1,2-diacyl-sn-glycerol + H(+)</text>
        <dbReference type="Rhea" id="RHEA:33179"/>
        <dbReference type="ChEBI" id="CHEBI:15377"/>
        <dbReference type="ChEBI" id="CHEBI:15378"/>
        <dbReference type="ChEBI" id="CHEBI:17815"/>
        <dbReference type="ChEBI" id="CHEBI:58456"/>
        <dbReference type="ChEBI" id="CHEBI:203600"/>
        <dbReference type="EC" id="3.1.4.11"/>
    </reaction>
</comment>
<evidence type="ECO:0000313" key="4">
    <source>
        <dbReference type="EMBL" id="KIN08116.1"/>
    </source>
</evidence>
<dbReference type="InterPro" id="IPR001192">
    <property type="entry name" value="PI-PLC_fam"/>
</dbReference>
<dbReference type="SUPFAM" id="SSF51695">
    <property type="entry name" value="PLC-like phosphodiesterases"/>
    <property type="match status" value="1"/>
</dbReference>
<dbReference type="STRING" id="913774.A0A0C3HIV1"/>
<dbReference type="Gene3D" id="2.60.40.150">
    <property type="entry name" value="C2 domain"/>
    <property type="match status" value="1"/>
</dbReference>
<dbReference type="GO" id="GO:0051209">
    <property type="term" value="P:release of sequestered calcium ion into cytosol"/>
    <property type="evidence" value="ECO:0007669"/>
    <property type="project" value="TreeGrafter"/>
</dbReference>
<feature type="region of interest" description="Disordered" evidence="2">
    <location>
        <begin position="422"/>
        <end position="449"/>
    </location>
</feature>
<dbReference type="Proteomes" id="UP000054321">
    <property type="component" value="Unassembled WGS sequence"/>
</dbReference>
<keyword evidence="1" id="KW-0442">Lipid degradation</keyword>
<dbReference type="AlphaFoldDB" id="A0A0C3HIV1"/>
<evidence type="ECO:0000256" key="1">
    <source>
        <dbReference type="RuleBase" id="RU361133"/>
    </source>
</evidence>
<accession>A0A0C3HIV1</accession>
<dbReference type="InterPro" id="IPR000909">
    <property type="entry name" value="PLipase_C_PInositol-sp_X_dom"/>
</dbReference>
<dbReference type="GO" id="GO:0004435">
    <property type="term" value="F:phosphatidylinositol-4,5-bisphosphate phospholipase C activity"/>
    <property type="evidence" value="ECO:0007669"/>
    <property type="project" value="UniProtKB-EC"/>
</dbReference>
<dbReference type="PROSITE" id="PS50008">
    <property type="entry name" value="PIPLC_Y_DOMAIN"/>
    <property type="match status" value="1"/>
</dbReference>
<dbReference type="PRINTS" id="PR00390">
    <property type="entry name" value="PHPHLIPASEC"/>
</dbReference>
<feature type="region of interest" description="Disordered" evidence="2">
    <location>
        <begin position="23"/>
        <end position="48"/>
    </location>
</feature>
<keyword evidence="1" id="KW-0378">Hydrolase</keyword>
<dbReference type="InterPro" id="IPR035892">
    <property type="entry name" value="C2_domain_sf"/>
</dbReference>
<sequence>MPLLAPSGKHFSLHKLMAMSTMMSPPPNSRLEGPLVRPHGGDATSEDSSHHLYLSHAFQDHLERVYKKLCDGSPSLTQGTLLSWLENTQGQKISTLQKETYTFQEFLQVVYLNQGFEITKPVSQEKDLSRSLSNYFISSSHNTYLTGNQLSSKSSTDAYKNVLLRGCRCIEIDVYNGDHADSITNTPSAASSPKPEHKRHLSGTTLPSLVAETAEKLEAKYKHTKEALKKEGLGINIFSVSDVSSESIAVTESSEPPPSTKSTRNGEPIVLHGWTLTTPVGFRDVCKAVREAAFLNTNLPIIVSLEVHANLEQQEIMVNIMKEEWKGFLIDAAHPTCDPENRLPRLEELLNKILVKVKKATLITPEVASGNLAPHNAHRASTSSTVTSYSPRASTGSLVPGHSPKASTSSLAHFSRHLSISSSTLSPVNSRHEGDSHSGSEDERTSKKKTKICENLSNLGIYTHSEHFTAFGAKNCSKPSHIFSISENQILDLHEKKREEMFAHNRDFFMRAYPAGFRFNSSNLDPSLFWRKGVQMVALNWQNVDEGVMLNEAMFDGEQGWILKPPGYRSDPSGTEAVRYKTLHLRLTVYAGQHIPMAQNQTESNFWPYIRCELHVEKPDESKSTELIEGNGRARGGEYKQKTPSKKGDHPDFGAEGVVMDFPTVTGVVEELSFVRFKIEDAKYAIDTLAAWACIRLDRLQQGYRFLKLRDTKGAATEGMFLVKVEKTIS</sequence>
<organism evidence="4 5">
    <name type="scientific">Oidiodendron maius (strain Zn)</name>
    <dbReference type="NCBI Taxonomy" id="913774"/>
    <lineage>
        <taxon>Eukaryota</taxon>
        <taxon>Fungi</taxon>
        <taxon>Dikarya</taxon>
        <taxon>Ascomycota</taxon>
        <taxon>Pezizomycotina</taxon>
        <taxon>Leotiomycetes</taxon>
        <taxon>Leotiomycetes incertae sedis</taxon>
        <taxon>Myxotrichaceae</taxon>
        <taxon>Oidiodendron</taxon>
    </lineage>
</organism>
<keyword evidence="5" id="KW-1185">Reference proteome</keyword>
<dbReference type="PANTHER" id="PTHR10336">
    <property type="entry name" value="PHOSPHOINOSITIDE-SPECIFIC PHOSPHOLIPASE C FAMILY PROTEIN"/>
    <property type="match status" value="1"/>
</dbReference>
<reference evidence="5" key="2">
    <citation type="submission" date="2015-01" db="EMBL/GenBank/DDBJ databases">
        <title>Evolutionary Origins and Diversification of the Mycorrhizal Mutualists.</title>
        <authorList>
            <consortium name="DOE Joint Genome Institute"/>
            <consortium name="Mycorrhizal Genomics Consortium"/>
            <person name="Kohler A."/>
            <person name="Kuo A."/>
            <person name="Nagy L.G."/>
            <person name="Floudas D."/>
            <person name="Copeland A."/>
            <person name="Barry K.W."/>
            <person name="Cichocki N."/>
            <person name="Veneault-Fourrey C."/>
            <person name="LaButti K."/>
            <person name="Lindquist E.A."/>
            <person name="Lipzen A."/>
            <person name="Lundell T."/>
            <person name="Morin E."/>
            <person name="Murat C."/>
            <person name="Riley R."/>
            <person name="Ohm R."/>
            <person name="Sun H."/>
            <person name="Tunlid A."/>
            <person name="Henrissat B."/>
            <person name="Grigoriev I.V."/>
            <person name="Hibbett D.S."/>
            <person name="Martin F."/>
        </authorList>
    </citation>
    <scope>NUCLEOTIDE SEQUENCE [LARGE SCALE GENOMIC DNA]</scope>
    <source>
        <strain evidence="5">Zn</strain>
    </source>
</reference>
<proteinExistence type="predicted"/>
<dbReference type="GO" id="GO:0048015">
    <property type="term" value="P:phosphatidylinositol-mediated signaling"/>
    <property type="evidence" value="ECO:0007669"/>
    <property type="project" value="TreeGrafter"/>
</dbReference>
<reference evidence="4 5" key="1">
    <citation type="submission" date="2014-04" db="EMBL/GenBank/DDBJ databases">
        <authorList>
            <consortium name="DOE Joint Genome Institute"/>
            <person name="Kuo A."/>
            <person name="Martino E."/>
            <person name="Perotto S."/>
            <person name="Kohler A."/>
            <person name="Nagy L.G."/>
            <person name="Floudas D."/>
            <person name="Copeland A."/>
            <person name="Barry K.W."/>
            <person name="Cichocki N."/>
            <person name="Veneault-Fourrey C."/>
            <person name="LaButti K."/>
            <person name="Lindquist E.A."/>
            <person name="Lipzen A."/>
            <person name="Lundell T."/>
            <person name="Morin E."/>
            <person name="Murat C."/>
            <person name="Sun H."/>
            <person name="Tunlid A."/>
            <person name="Henrissat B."/>
            <person name="Grigoriev I.V."/>
            <person name="Hibbett D.S."/>
            <person name="Martin F."/>
            <person name="Nordberg H.P."/>
            <person name="Cantor M.N."/>
            <person name="Hua S.X."/>
        </authorList>
    </citation>
    <scope>NUCLEOTIDE SEQUENCE [LARGE SCALE GENOMIC DNA]</scope>
    <source>
        <strain evidence="4 5">Zn</strain>
    </source>
</reference>
<feature type="region of interest" description="Disordered" evidence="2">
    <location>
        <begin position="183"/>
        <end position="202"/>
    </location>
</feature>
<evidence type="ECO:0000313" key="5">
    <source>
        <dbReference type="Proteomes" id="UP000054321"/>
    </source>
</evidence>
<dbReference type="Pfam" id="PF00387">
    <property type="entry name" value="PI-PLC-Y"/>
    <property type="match status" value="1"/>
</dbReference>
<dbReference type="InterPro" id="IPR001711">
    <property type="entry name" value="PLipase_C_Pinositol-sp_Y"/>
</dbReference>
<evidence type="ECO:0000256" key="2">
    <source>
        <dbReference type="SAM" id="MobiDB-lite"/>
    </source>
</evidence>
<dbReference type="GO" id="GO:0016042">
    <property type="term" value="P:lipid catabolic process"/>
    <property type="evidence" value="ECO:0007669"/>
    <property type="project" value="UniProtKB-KW"/>
</dbReference>
<evidence type="ECO:0000259" key="3">
    <source>
        <dbReference type="PROSITE" id="PS50008"/>
    </source>
</evidence>
<dbReference type="InterPro" id="IPR017946">
    <property type="entry name" value="PLC-like_Pdiesterase_TIM-brl"/>
</dbReference>
<dbReference type="EC" id="3.1.4.11" evidence="1"/>
<feature type="domain" description="PI-PLC Y-box" evidence="3">
    <location>
        <begin position="456"/>
        <end position="573"/>
    </location>
</feature>
<dbReference type="SUPFAM" id="SSF49562">
    <property type="entry name" value="C2 domain (Calcium/lipid-binding domain, CaLB)"/>
    <property type="match status" value="1"/>
</dbReference>
<dbReference type="HOGENOM" id="CLU_002738_3_0_1"/>